<reference evidence="1 2" key="1">
    <citation type="submission" date="2018-02" db="EMBL/GenBank/DDBJ databases">
        <title>Discovery of a pederin family compound in a non-symbiotic bloom-forming cyanobacterium.</title>
        <authorList>
            <person name="Kust A."/>
            <person name="Mares J."/>
            <person name="Jokela J."/>
            <person name="Urajova P."/>
            <person name="Hajek J."/>
            <person name="Saurav K."/>
            <person name="Voracova K."/>
            <person name="Fewer D.P."/>
            <person name="Haapaniemi E."/>
            <person name="Permi P."/>
            <person name="Rehakova K."/>
            <person name="Sivonen K."/>
            <person name="Hrouzek P."/>
        </authorList>
    </citation>
    <scope>NUCLEOTIDE SEQUENCE [LARGE SCALE GENOMIC DNA]</scope>
    <source>
        <strain evidence="1 2">CHARLIE-1</strain>
    </source>
</reference>
<keyword evidence="2" id="KW-1185">Reference proteome</keyword>
<protein>
    <recommendedName>
        <fullName evidence="3">Transposase</fullName>
    </recommendedName>
</protein>
<proteinExistence type="predicted"/>
<dbReference type="AlphaFoldDB" id="A0A2S6CS44"/>
<evidence type="ECO:0008006" key="3">
    <source>
        <dbReference type="Google" id="ProtNLM"/>
    </source>
</evidence>
<evidence type="ECO:0000313" key="2">
    <source>
        <dbReference type="Proteomes" id="UP000239589"/>
    </source>
</evidence>
<name>A0A2S6CS44_9CYAN</name>
<accession>A0A2S6CS44</accession>
<organism evidence="1 2">
    <name type="scientific">Cuspidothrix issatschenkoi CHARLIE-1</name>
    <dbReference type="NCBI Taxonomy" id="2052836"/>
    <lineage>
        <taxon>Bacteria</taxon>
        <taxon>Bacillati</taxon>
        <taxon>Cyanobacteriota</taxon>
        <taxon>Cyanophyceae</taxon>
        <taxon>Nostocales</taxon>
        <taxon>Aphanizomenonaceae</taxon>
        <taxon>Cuspidothrix</taxon>
    </lineage>
</organism>
<evidence type="ECO:0000313" key="1">
    <source>
        <dbReference type="EMBL" id="PPJ62563.1"/>
    </source>
</evidence>
<dbReference type="Proteomes" id="UP000239589">
    <property type="component" value="Unassembled WGS sequence"/>
</dbReference>
<gene>
    <name evidence="1" type="ORF">CUN59_15025</name>
</gene>
<dbReference type="EMBL" id="PGEM01000110">
    <property type="protein sequence ID" value="PPJ62563.1"/>
    <property type="molecule type" value="Genomic_DNA"/>
</dbReference>
<sequence length="121" mass="14029">MVVFNTSRLPLTPLIEAMFKEGSPDRIVRLILLIALSMTSAWLEGQKTQSQRKQSYVCRSTEQNGTRRRHSAFWIGLYGSIWIVSMNQCQELAFLMMALVPNKLPFYQQGLRDMMLIQQPF</sequence>
<comment type="caution">
    <text evidence="1">The sequence shown here is derived from an EMBL/GenBank/DDBJ whole genome shotgun (WGS) entry which is preliminary data.</text>
</comment>